<dbReference type="GO" id="GO:0003700">
    <property type="term" value="F:DNA-binding transcription factor activity"/>
    <property type="evidence" value="ECO:0007669"/>
    <property type="project" value="TreeGrafter"/>
</dbReference>
<proteinExistence type="predicted"/>
<keyword evidence="1 2" id="KW-0238">DNA-binding</keyword>
<organism evidence="4 5">
    <name type="scientific">Mangrovibacter phragmitis</name>
    <dbReference type="NCBI Taxonomy" id="1691903"/>
    <lineage>
        <taxon>Bacteria</taxon>
        <taxon>Pseudomonadati</taxon>
        <taxon>Pseudomonadota</taxon>
        <taxon>Gammaproteobacteria</taxon>
        <taxon>Enterobacterales</taxon>
        <taxon>Enterobacteriaceae</taxon>
        <taxon>Mangrovibacter</taxon>
    </lineage>
</organism>
<evidence type="ECO:0000259" key="3">
    <source>
        <dbReference type="PROSITE" id="PS50977"/>
    </source>
</evidence>
<dbReference type="GO" id="GO:0000976">
    <property type="term" value="F:transcription cis-regulatory region binding"/>
    <property type="evidence" value="ECO:0007669"/>
    <property type="project" value="TreeGrafter"/>
</dbReference>
<dbReference type="Pfam" id="PF00440">
    <property type="entry name" value="TetR_N"/>
    <property type="match status" value="1"/>
</dbReference>
<dbReference type="InterPro" id="IPR009057">
    <property type="entry name" value="Homeodomain-like_sf"/>
</dbReference>
<dbReference type="SUPFAM" id="SSF46689">
    <property type="entry name" value="Homeodomain-like"/>
    <property type="match status" value="1"/>
</dbReference>
<evidence type="ECO:0000256" key="1">
    <source>
        <dbReference type="ARBA" id="ARBA00023125"/>
    </source>
</evidence>
<dbReference type="PROSITE" id="PS50977">
    <property type="entry name" value="HTH_TETR_2"/>
    <property type="match status" value="1"/>
</dbReference>
<dbReference type="InterPro" id="IPR050109">
    <property type="entry name" value="HTH-type_TetR-like_transc_reg"/>
</dbReference>
<comment type="caution">
    <text evidence="4">The sequence shown here is derived from an EMBL/GenBank/DDBJ whole genome shotgun (WGS) entry which is preliminary data.</text>
</comment>
<dbReference type="PANTHER" id="PTHR30055">
    <property type="entry name" value="HTH-TYPE TRANSCRIPTIONAL REGULATOR RUTR"/>
    <property type="match status" value="1"/>
</dbReference>
<dbReference type="Proteomes" id="UP000078225">
    <property type="component" value="Unassembled WGS sequence"/>
</dbReference>
<dbReference type="PRINTS" id="PR00455">
    <property type="entry name" value="HTHTETR"/>
</dbReference>
<reference evidence="5" key="1">
    <citation type="submission" date="2016-05" db="EMBL/GenBank/DDBJ databases">
        <authorList>
            <person name="Behera P."/>
            <person name="Vaishampayan P."/>
            <person name="Singh N."/>
            <person name="Raina V."/>
            <person name="Suar M."/>
            <person name="Pattnaik A."/>
            <person name="Rastogi G."/>
        </authorList>
    </citation>
    <scope>NUCLEOTIDE SEQUENCE [LARGE SCALE GENOMIC DNA]</scope>
    <source>
        <strain evidence="5">MP23</strain>
    </source>
</reference>
<gene>
    <name evidence="4" type="ORF">A9B99_10865</name>
</gene>
<dbReference type="RefSeq" id="WP_064599135.1">
    <property type="nucleotide sequence ID" value="NZ_LYRP01000033.1"/>
</dbReference>
<dbReference type="AlphaFoldDB" id="A0A1B7L1B8"/>
<dbReference type="InterPro" id="IPR001647">
    <property type="entry name" value="HTH_TetR"/>
</dbReference>
<sequence length="205" mass="22967">MTTDRISRQDARRDAIIQAARTCFRDKGLHGTSMADIAREAQLGPGQIYRCFQNKDAIVEAIIKVIIGARVEHMLAVNHDLVRKADEFTRGLAGIAAFDSHDDALLLEISAEATRNPRIAQLVVEADLRLFEQGCAMLKARYPHLDTTQINALSEVMAVLTEGTLVRRHVRLHRPVDAQCLQSNYLAILHTLFPDTQRNDTSKKE</sequence>
<dbReference type="EMBL" id="LYRP01000033">
    <property type="protein sequence ID" value="OAT75955.1"/>
    <property type="molecule type" value="Genomic_DNA"/>
</dbReference>
<accession>A0A1B7L1B8</accession>
<dbReference type="PANTHER" id="PTHR30055:SF226">
    <property type="entry name" value="HTH-TYPE TRANSCRIPTIONAL REGULATOR PKSA"/>
    <property type="match status" value="1"/>
</dbReference>
<feature type="DNA-binding region" description="H-T-H motif" evidence="2">
    <location>
        <begin position="33"/>
        <end position="52"/>
    </location>
</feature>
<feature type="domain" description="HTH tetR-type" evidence="3">
    <location>
        <begin position="10"/>
        <end position="70"/>
    </location>
</feature>
<dbReference type="STRING" id="1691903.A9B99_10865"/>
<protein>
    <recommendedName>
        <fullName evidence="3">HTH tetR-type domain-containing protein</fullName>
    </recommendedName>
</protein>
<evidence type="ECO:0000256" key="2">
    <source>
        <dbReference type="PROSITE-ProRule" id="PRU00335"/>
    </source>
</evidence>
<keyword evidence="5" id="KW-1185">Reference proteome</keyword>
<dbReference type="Gene3D" id="1.10.357.10">
    <property type="entry name" value="Tetracycline Repressor, domain 2"/>
    <property type="match status" value="1"/>
</dbReference>
<name>A0A1B7L1B8_9ENTR</name>
<evidence type="ECO:0000313" key="5">
    <source>
        <dbReference type="Proteomes" id="UP000078225"/>
    </source>
</evidence>
<evidence type="ECO:0000313" key="4">
    <source>
        <dbReference type="EMBL" id="OAT75955.1"/>
    </source>
</evidence>